<dbReference type="GO" id="GO:0046872">
    <property type="term" value="F:metal ion binding"/>
    <property type="evidence" value="ECO:0007669"/>
    <property type="project" value="UniProtKB-KW"/>
</dbReference>
<dbReference type="Proteomes" id="UP001200537">
    <property type="component" value="Unassembled WGS sequence"/>
</dbReference>
<dbReference type="Pfam" id="PF00288">
    <property type="entry name" value="GHMP_kinases_N"/>
    <property type="match status" value="1"/>
</dbReference>
<keyword evidence="7" id="KW-0460">Magnesium</keyword>
<evidence type="ECO:0000256" key="10">
    <source>
        <dbReference type="NCBIfam" id="TIGR00131"/>
    </source>
</evidence>
<evidence type="ECO:0000256" key="1">
    <source>
        <dbReference type="ARBA" id="ARBA00006566"/>
    </source>
</evidence>
<dbReference type="Gene3D" id="3.30.230.10">
    <property type="match status" value="1"/>
</dbReference>
<dbReference type="Pfam" id="PF08544">
    <property type="entry name" value="GHMP_kinases_C"/>
    <property type="match status" value="1"/>
</dbReference>
<dbReference type="InterPro" id="IPR020568">
    <property type="entry name" value="Ribosomal_Su5_D2-typ_SF"/>
</dbReference>
<sequence>MKPDFIPAYDPQEGALRARELFEETFAAKPEGVWRAPGRVNVIGEHTDYNGGKALPLALPHAIYVALRVREDDQLKIISEDFPQLSVHSLLELAKNYPASGPGAFVGGVILGLKQVLEDNGHPEKAQALAQKVPGLEVAIASSVPLSAGLSSSAALECAIAVGIDDLASLGLAGSFEGRKLLVEAGKVAENRYVGAPTGGLDQSASMLCEQDRVLELDCATWQTRSHPFDLPALGLSLLVIDTCTSHDLADGQYGARRAACEEAAQVLGVKELGELIPKDITPSDNLTDLEAADYPPSWVQSQLDKLEDTEQVSRVRHVLTEIARCQRLCELLEAGADLDQWRELLDASHESLRRDYEVTCKELDVAVEAARGAGAYGARMTGGGFGGCAIALVRSDQLEATADAILDAFTKAGFNQPRFLSALPSAAAGRVE</sequence>
<organism evidence="14 15">
    <name type="scientific">Varibaculum cambriense</name>
    <dbReference type="NCBI Taxonomy" id="184870"/>
    <lineage>
        <taxon>Bacteria</taxon>
        <taxon>Bacillati</taxon>
        <taxon>Actinomycetota</taxon>
        <taxon>Actinomycetes</taxon>
        <taxon>Actinomycetales</taxon>
        <taxon>Actinomycetaceae</taxon>
        <taxon>Varibaculum</taxon>
    </lineage>
</organism>
<dbReference type="GO" id="GO:0005829">
    <property type="term" value="C:cytosol"/>
    <property type="evidence" value="ECO:0007669"/>
    <property type="project" value="TreeGrafter"/>
</dbReference>
<keyword evidence="8" id="KW-0299">Galactose metabolism</keyword>
<dbReference type="Pfam" id="PF10509">
    <property type="entry name" value="GalKase_gal_bdg"/>
    <property type="match status" value="1"/>
</dbReference>
<evidence type="ECO:0000256" key="2">
    <source>
        <dbReference type="ARBA" id="ARBA00022679"/>
    </source>
</evidence>
<dbReference type="SUPFAM" id="SSF55060">
    <property type="entry name" value="GHMP Kinase, C-terminal domain"/>
    <property type="match status" value="1"/>
</dbReference>
<evidence type="ECO:0000256" key="6">
    <source>
        <dbReference type="ARBA" id="ARBA00022840"/>
    </source>
</evidence>
<accession>A0AAJ1BCP8</accession>
<evidence type="ECO:0000259" key="13">
    <source>
        <dbReference type="Pfam" id="PF10509"/>
    </source>
</evidence>
<evidence type="ECO:0000259" key="12">
    <source>
        <dbReference type="Pfam" id="PF08544"/>
    </source>
</evidence>
<dbReference type="PROSITE" id="PS00627">
    <property type="entry name" value="GHMP_KINASES_ATP"/>
    <property type="match status" value="1"/>
</dbReference>
<dbReference type="GO" id="GO:0006012">
    <property type="term" value="P:galactose metabolic process"/>
    <property type="evidence" value="ECO:0007669"/>
    <property type="project" value="UniProtKB-UniRule"/>
</dbReference>
<dbReference type="SUPFAM" id="SSF54211">
    <property type="entry name" value="Ribosomal protein S5 domain 2-like"/>
    <property type="match status" value="1"/>
</dbReference>
<reference evidence="14" key="1">
    <citation type="submission" date="2022-01" db="EMBL/GenBank/DDBJ databases">
        <title>Collection of gut derived symbiotic bacterial strains cultured from healthy donors.</title>
        <authorList>
            <person name="Lin H."/>
            <person name="Kohout C."/>
            <person name="Waligurski E."/>
            <person name="Pamer E.G."/>
        </authorList>
    </citation>
    <scope>NUCLEOTIDE SEQUENCE</scope>
    <source>
        <strain evidence="14">DFI.7.46</strain>
    </source>
</reference>
<keyword evidence="9" id="KW-0119">Carbohydrate metabolism</keyword>
<evidence type="ECO:0000256" key="3">
    <source>
        <dbReference type="ARBA" id="ARBA00022723"/>
    </source>
</evidence>
<dbReference type="PANTHER" id="PTHR10457">
    <property type="entry name" value="MEVALONATE KINASE/GALACTOKINASE"/>
    <property type="match status" value="1"/>
</dbReference>
<dbReference type="InterPro" id="IPR019539">
    <property type="entry name" value="GalKase_N"/>
</dbReference>
<evidence type="ECO:0000256" key="8">
    <source>
        <dbReference type="ARBA" id="ARBA00023144"/>
    </source>
</evidence>
<feature type="domain" description="Galactokinase N-terminal" evidence="13">
    <location>
        <begin position="20"/>
        <end position="68"/>
    </location>
</feature>
<evidence type="ECO:0000259" key="11">
    <source>
        <dbReference type="Pfam" id="PF00288"/>
    </source>
</evidence>
<dbReference type="AlphaFoldDB" id="A0AAJ1BCP8"/>
<protein>
    <recommendedName>
        <fullName evidence="10">Galactokinase</fullName>
        <ecNumber evidence="10">2.7.1.6</ecNumber>
    </recommendedName>
</protein>
<evidence type="ECO:0000313" key="15">
    <source>
        <dbReference type="Proteomes" id="UP001200537"/>
    </source>
</evidence>
<dbReference type="GO" id="GO:0005524">
    <property type="term" value="F:ATP binding"/>
    <property type="evidence" value="ECO:0007669"/>
    <property type="project" value="UniProtKB-UniRule"/>
</dbReference>
<comment type="similarity">
    <text evidence="1">Belongs to the GHMP kinase family. GalK subfamily.</text>
</comment>
<dbReference type="NCBIfam" id="TIGR00131">
    <property type="entry name" value="gal_kin"/>
    <property type="match status" value="1"/>
</dbReference>
<gene>
    <name evidence="14" type="primary">galK</name>
    <name evidence="14" type="ORF">L0M99_03850</name>
</gene>
<dbReference type="EC" id="2.7.1.6" evidence="10"/>
<dbReference type="InterPro" id="IPR019741">
    <property type="entry name" value="Galactokinase_CS"/>
</dbReference>
<keyword evidence="2 14" id="KW-0808">Transferase</keyword>
<dbReference type="PANTHER" id="PTHR10457:SF7">
    <property type="entry name" value="GALACTOKINASE-RELATED"/>
    <property type="match status" value="1"/>
</dbReference>
<dbReference type="InterPro" id="IPR014721">
    <property type="entry name" value="Ribsml_uS5_D2-typ_fold_subgr"/>
</dbReference>
<dbReference type="FunFam" id="3.30.70.890:FF:000001">
    <property type="entry name" value="Galactokinase"/>
    <property type="match status" value="1"/>
</dbReference>
<feature type="domain" description="GHMP kinase N-terminal" evidence="11">
    <location>
        <begin position="128"/>
        <end position="208"/>
    </location>
</feature>
<evidence type="ECO:0000256" key="9">
    <source>
        <dbReference type="ARBA" id="ARBA00023277"/>
    </source>
</evidence>
<dbReference type="InterPro" id="IPR036554">
    <property type="entry name" value="GHMP_kinase_C_sf"/>
</dbReference>
<dbReference type="Gene3D" id="3.30.70.890">
    <property type="entry name" value="GHMP kinase, C-terminal domain"/>
    <property type="match status" value="1"/>
</dbReference>
<feature type="domain" description="GHMP kinase C-terminal" evidence="12">
    <location>
        <begin position="337"/>
        <end position="410"/>
    </location>
</feature>
<dbReference type="InterPro" id="IPR006206">
    <property type="entry name" value="Mevalonate/galactokinase"/>
</dbReference>
<dbReference type="RefSeq" id="WP_024058395.1">
    <property type="nucleotide sequence ID" value="NZ_JAGZVZ010000008.1"/>
</dbReference>
<name>A0AAJ1BCP8_9ACTO</name>
<dbReference type="InterPro" id="IPR006203">
    <property type="entry name" value="GHMP_knse_ATP-bd_CS"/>
</dbReference>
<dbReference type="PRINTS" id="PR00959">
    <property type="entry name" value="MEVGALKINASE"/>
</dbReference>
<keyword evidence="4" id="KW-0547">Nucleotide-binding</keyword>
<comment type="caution">
    <text evidence="14">The sequence shown here is derived from an EMBL/GenBank/DDBJ whole genome shotgun (WGS) entry which is preliminary data.</text>
</comment>
<keyword evidence="5" id="KW-0418">Kinase</keyword>
<evidence type="ECO:0000256" key="4">
    <source>
        <dbReference type="ARBA" id="ARBA00022741"/>
    </source>
</evidence>
<keyword evidence="6" id="KW-0067">ATP-binding</keyword>
<dbReference type="InterPro" id="IPR006204">
    <property type="entry name" value="GHMP_kinase_N_dom"/>
</dbReference>
<dbReference type="InterPro" id="IPR013750">
    <property type="entry name" value="GHMP_kinase_C_dom"/>
</dbReference>
<dbReference type="PIRSF" id="PIRSF000530">
    <property type="entry name" value="Galactokinase"/>
    <property type="match status" value="1"/>
</dbReference>
<dbReference type="PRINTS" id="PR00473">
    <property type="entry name" value="GALCTOKINASE"/>
</dbReference>
<dbReference type="PROSITE" id="PS00106">
    <property type="entry name" value="GALACTOKINASE"/>
    <property type="match status" value="1"/>
</dbReference>
<evidence type="ECO:0000256" key="5">
    <source>
        <dbReference type="ARBA" id="ARBA00022777"/>
    </source>
</evidence>
<proteinExistence type="inferred from homology"/>
<evidence type="ECO:0000256" key="7">
    <source>
        <dbReference type="ARBA" id="ARBA00022842"/>
    </source>
</evidence>
<keyword evidence="3" id="KW-0479">Metal-binding</keyword>
<dbReference type="EMBL" id="JAKNHJ010000005">
    <property type="protein sequence ID" value="MCG4617630.1"/>
    <property type="molecule type" value="Genomic_DNA"/>
</dbReference>
<evidence type="ECO:0000313" key="14">
    <source>
        <dbReference type="EMBL" id="MCG4617630.1"/>
    </source>
</evidence>
<dbReference type="InterPro" id="IPR000705">
    <property type="entry name" value="Galactokinase"/>
</dbReference>
<dbReference type="GO" id="GO:0004335">
    <property type="term" value="F:galactokinase activity"/>
    <property type="evidence" value="ECO:0007669"/>
    <property type="project" value="UniProtKB-UniRule"/>
</dbReference>